<dbReference type="InterPro" id="IPR002110">
    <property type="entry name" value="Ankyrin_rpt"/>
</dbReference>
<sequence>MGNHINVVEYLLEKTDFEVHLRYQNSRGENVLHLASRLCNPEMFRLLVPRFQDGLTQIDHHGETALLRIIKSSPVSRVQYESARIMLESDTFRDRNDEGGRRNPLQVAVQVGDLNMCRALINIGNMNPLDALTRDSEGRMVLKDELLQNGENKEPILQFLFTHAMNQLECIFIS</sequence>
<dbReference type="Gene3D" id="1.25.40.20">
    <property type="entry name" value="Ankyrin repeat-containing domain"/>
    <property type="match status" value="1"/>
</dbReference>
<name>A0ABR4H5C0_9EURO</name>
<evidence type="ECO:0008006" key="3">
    <source>
        <dbReference type="Google" id="ProtNLM"/>
    </source>
</evidence>
<accession>A0ABR4H5C0</accession>
<dbReference type="SUPFAM" id="SSF48403">
    <property type="entry name" value="Ankyrin repeat"/>
    <property type="match status" value="1"/>
</dbReference>
<dbReference type="Pfam" id="PF12796">
    <property type="entry name" value="Ank_2"/>
    <property type="match status" value="1"/>
</dbReference>
<dbReference type="SMART" id="SM00248">
    <property type="entry name" value="ANK"/>
    <property type="match status" value="3"/>
</dbReference>
<gene>
    <name evidence="1" type="ORF">BDW59DRAFT_168109</name>
</gene>
<protein>
    <recommendedName>
        <fullName evidence="3">Ankyrin repeat-containing domain protein</fullName>
    </recommendedName>
</protein>
<proteinExistence type="predicted"/>
<evidence type="ECO:0000313" key="2">
    <source>
        <dbReference type="Proteomes" id="UP001610335"/>
    </source>
</evidence>
<keyword evidence="2" id="KW-1185">Reference proteome</keyword>
<comment type="caution">
    <text evidence="1">The sequence shown here is derived from an EMBL/GenBank/DDBJ whole genome shotgun (WGS) entry which is preliminary data.</text>
</comment>
<organism evidence="1 2">
    <name type="scientific">Aspergillus cavernicola</name>
    <dbReference type="NCBI Taxonomy" id="176166"/>
    <lineage>
        <taxon>Eukaryota</taxon>
        <taxon>Fungi</taxon>
        <taxon>Dikarya</taxon>
        <taxon>Ascomycota</taxon>
        <taxon>Pezizomycotina</taxon>
        <taxon>Eurotiomycetes</taxon>
        <taxon>Eurotiomycetidae</taxon>
        <taxon>Eurotiales</taxon>
        <taxon>Aspergillaceae</taxon>
        <taxon>Aspergillus</taxon>
        <taxon>Aspergillus subgen. Nidulantes</taxon>
    </lineage>
</organism>
<reference evidence="1 2" key="1">
    <citation type="submission" date="2024-07" db="EMBL/GenBank/DDBJ databases">
        <title>Section-level genome sequencing and comparative genomics of Aspergillus sections Usti and Cavernicolus.</title>
        <authorList>
            <consortium name="Lawrence Berkeley National Laboratory"/>
            <person name="Nybo J.L."/>
            <person name="Vesth T.C."/>
            <person name="Theobald S."/>
            <person name="Frisvad J.C."/>
            <person name="Larsen T.O."/>
            <person name="Kjaerboelling I."/>
            <person name="Rothschild-Mancinelli K."/>
            <person name="Lyhne E.K."/>
            <person name="Kogle M.E."/>
            <person name="Barry K."/>
            <person name="Clum A."/>
            <person name="Na H."/>
            <person name="Ledsgaard L."/>
            <person name="Lin J."/>
            <person name="Lipzen A."/>
            <person name="Kuo A."/>
            <person name="Riley R."/>
            <person name="Mondo S."/>
            <person name="LaButti K."/>
            <person name="Haridas S."/>
            <person name="Pangalinan J."/>
            <person name="Salamov A.A."/>
            <person name="Simmons B.A."/>
            <person name="Magnuson J.K."/>
            <person name="Chen J."/>
            <person name="Drula E."/>
            <person name="Henrissat B."/>
            <person name="Wiebenga A."/>
            <person name="Lubbers R.J."/>
            <person name="Gomes A.C."/>
            <person name="Makela M.R."/>
            <person name="Stajich J."/>
            <person name="Grigoriev I.V."/>
            <person name="Mortensen U.H."/>
            <person name="De vries R.P."/>
            <person name="Baker S.E."/>
            <person name="Andersen M.R."/>
        </authorList>
    </citation>
    <scope>NUCLEOTIDE SEQUENCE [LARGE SCALE GENOMIC DNA]</scope>
    <source>
        <strain evidence="1 2">CBS 600.67</strain>
    </source>
</reference>
<dbReference type="Proteomes" id="UP001610335">
    <property type="component" value="Unassembled WGS sequence"/>
</dbReference>
<dbReference type="InterPro" id="IPR036770">
    <property type="entry name" value="Ankyrin_rpt-contain_sf"/>
</dbReference>
<dbReference type="EMBL" id="JBFXLS010000328">
    <property type="protein sequence ID" value="KAL2810639.1"/>
    <property type="molecule type" value="Genomic_DNA"/>
</dbReference>
<evidence type="ECO:0000313" key="1">
    <source>
        <dbReference type="EMBL" id="KAL2810639.1"/>
    </source>
</evidence>